<dbReference type="SUPFAM" id="SSF48403">
    <property type="entry name" value="Ankyrin repeat"/>
    <property type="match status" value="2"/>
</dbReference>
<proteinExistence type="predicted"/>
<dbReference type="InterPro" id="IPR036770">
    <property type="entry name" value="Ankyrin_rpt-contain_sf"/>
</dbReference>
<dbReference type="Gene3D" id="1.25.40.20">
    <property type="entry name" value="Ankyrin repeat-containing domain"/>
    <property type="match status" value="2"/>
</dbReference>
<dbReference type="Pfam" id="PF13637">
    <property type="entry name" value="Ank_4"/>
    <property type="match status" value="1"/>
</dbReference>
<feature type="repeat" description="ANK" evidence="3">
    <location>
        <begin position="341"/>
        <end position="363"/>
    </location>
</feature>
<dbReference type="Pfam" id="PF00023">
    <property type="entry name" value="Ank"/>
    <property type="match status" value="1"/>
</dbReference>
<dbReference type="Gene3D" id="3.30.200.20">
    <property type="entry name" value="Phosphorylase Kinase, domain 1"/>
    <property type="match status" value="1"/>
</dbReference>
<evidence type="ECO:0000259" key="7">
    <source>
        <dbReference type="PROSITE" id="PS50017"/>
    </source>
</evidence>
<dbReference type="PANTHER" id="PTHR24198:SF194">
    <property type="entry name" value="INVERSIN-A"/>
    <property type="match status" value="1"/>
</dbReference>
<dbReference type="Pfam" id="PF00069">
    <property type="entry name" value="Pkinase"/>
    <property type="match status" value="1"/>
</dbReference>
<dbReference type="GO" id="GO:0007165">
    <property type="term" value="P:signal transduction"/>
    <property type="evidence" value="ECO:0007669"/>
    <property type="project" value="InterPro"/>
</dbReference>
<protein>
    <submittedName>
        <fullName evidence="8">Serine/threonine-protein kinase TNNI3K</fullName>
    </submittedName>
</protein>
<dbReference type="Proteomes" id="UP001174909">
    <property type="component" value="Unassembled WGS sequence"/>
</dbReference>
<keyword evidence="9" id="KW-1185">Reference proteome</keyword>
<feature type="binding site" evidence="4">
    <location>
        <position position="449"/>
    </location>
    <ligand>
        <name>ATP</name>
        <dbReference type="ChEBI" id="CHEBI:30616"/>
    </ligand>
</feature>
<dbReference type="GO" id="GO:0005524">
    <property type="term" value="F:ATP binding"/>
    <property type="evidence" value="ECO:0007669"/>
    <property type="project" value="UniProtKB-UniRule"/>
</dbReference>
<evidence type="ECO:0000313" key="8">
    <source>
        <dbReference type="EMBL" id="CAI8044357.1"/>
    </source>
</evidence>
<dbReference type="PROSITE" id="PS00109">
    <property type="entry name" value="PROTEIN_KINASE_TYR"/>
    <property type="match status" value="1"/>
</dbReference>
<feature type="domain" description="Death" evidence="7">
    <location>
        <begin position="785"/>
        <end position="836"/>
    </location>
</feature>
<evidence type="ECO:0000313" key="9">
    <source>
        <dbReference type="Proteomes" id="UP001174909"/>
    </source>
</evidence>
<dbReference type="Pfam" id="PF12796">
    <property type="entry name" value="Ank_2"/>
    <property type="match status" value="2"/>
</dbReference>
<sequence length="873" mass="96685">MEKAEGDGFLPHIQPWDERAAALSSTLLLIQACASVTWPLSYLVSGRIADPFASDVESGRTPLGVACEAGHIEVIKFLMERDKEGLAVRGAGGTTPLHVAAKGGHIEVVKYLIDEQGMDPSCEDEDGFTPLDCARTNKMRKFLLSRGGRGSKTYRSRRHRFTELPSLPLPETPSPALPVHEVGKETTSENQTYTLQPTMQQTLSGSSALLQASRNGDLSQVKYLVEERHVDPHSCEDEAKHSPLHLASRYGHLDIVRYLVEERNCHTECRTKYGDTPLHRAALGGRLDTVKYLINERGCDPMCRGWKGWTPLHYACESGRLDMVKYLIEEKNVDSSCQTEGGILPLHIASSNGHLPVVKFMVEDYRCDPGVRDKSGVTAAQLAQRRGHGHISSYLFYVEKIVSTVLRRTLVDRLKPFTRKAKQTGVVLGSGRYGTVIELTSAGETVAGKVFKPTSAAQLQAVASKVCGEVMTMLQLRHPNIVQCKGVSLLVNYPLPVLLMERLMTSLHAYLLHQDNSNIPVERKVSFLLDTARGLDYLHSCTPAIIHRDLTTRNVLLDFQLTAKIADFGNSRIMDLDPNATPQTLTAIAGTLDYMPPETMGGGLKYDPSLDVFSFGHLSLFTLIQSPVRPLLPSTYTDSTTKRLTARSEVQRRKKFVKSAEQLLSESHSLLNLIKQCLHNQSALRPRTRELVTKLSEMKSTDHIGEGSLSSTSADTHSVRDPVGTNTSETDGCSRVSENVVMGNLIRLSTAKGKHIRIIETSAVKYRDIGTILLKDDTGAIVTSIQQTALDNPVEAVRMIYERWIQENEDHSWKKLILCLRKVRLNSLAGEIEQHFTLPSPTQSQAHPSHQIIGKADETPPYCSPREAGNERE</sequence>
<feature type="compositionally biased region" description="Polar residues" evidence="5">
    <location>
        <begin position="837"/>
        <end position="848"/>
    </location>
</feature>
<comment type="caution">
    <text evidence="8">The sequence shown here is derived from an EMBL/GenBank/DDBJ whole genome shotgun (WGS) entry which is preliminary data.</text>
</comment>
<reference evidence="8" key="1">
    <citation type="submission" date="2023-03" db="EMBL/GenBank/DDBJ databases">
        <authorList>
            <person name="Steffen K."/>
            <person name="Cardenas P."/>
        </authorList>
    </citation>
    <scope>NUCLEOTIDE SEQUENCE</scope>
</reference>
<dbReference type="InterPro" id="IPR011009">
    <property type="entry name" value="Kinase-like_dom_sf"/>
</dbReference>
<dbReference type="PROSITE" id="PS51257">
    <property type="entry name" value="PROKAR_LIPOPROTEIN"/>
    <property type="match status" value="1"/>
</dbReference>
<evidence type="ECO:0000256" key="5">
    <source>
        <dbReference type="SAM" id="MobiDB-lite"/>
    </source>
</evidence>
<dbReference type="AlphaFoldDB" id="A0AA35TAN9"/>
<evidence type="ECO:0000256" key="3">
    <source>
        <dbReference type="PROSITE-ProRule" id="PRU00023"/>
    </source>
</evidence>
<evidence type="ECO:0000256" key="1">
    <source>
        <dbReference type="ARBA" id="ARBA00022737"/>
    </source>
</evidence>
<keyword evidence="8" id="KW-0418">Kinase</keyword>
<dbReference type="PROSITE" id="PS50017">
    <property type="entry name" value="DEATH_DOMAIN"/>
    <property type="match status" value="1"/>
</dbReference>
<keyword evidence="2 3" id="KW-0040">ANK repeat</keyword>
<dbReference type="InterPro" id="IPR017441">
    <property type="entry name" value="Protein_kinase_ATP_BS"/>
</dbReference>
<dbReference type="PANTHER" id="PTHR24198">
    <property type="entry name" value="ANKYRIN REPEAT AND PROTEIN KINASE DOMAIN-CONTAINING PROTEIN"/>
    <property type="match status" value="1"/>
</dbReference>
<name>A0AA35TAN9_GEOBA</name>
<feature type="repeat" description="ANK" evidence="3">
    <location>
        <begin position="273"/>
        <end position="295"/>
    </location>
</feature>
<feature type="repeat" description="ANK" evidence="3">
    <location>
        <begin position="307"/>
        <end position="329"/>
    </location>
</feature>
<feature type="repeat" description="ANK" evidence="3">
    <location>
        <begin position="239"/>
        <end position="261"/>
    </location>
</feature>
<dbReference type="GO" id="GO:0004672">
    <property type="term" value="F:protein kinase activity"/>
    <property type="evidence" value="ECO:0007669"/>
    <property type="project" value="InterPro"/>
</dbReference>
<dbReference type="SMART" id="SM00248">
    <property type="entry name" value="ANK"/>
    <property type="match status" value="7"/>
</dbReference>
<dbReference type="InterPro" id="IPR000719">
    <property type="entry name" value="Prot_kinase_dom"/>
</dbReference>
<evidence type="ECO:0000259" key="6">
    <source>
        <dbReference type="PROSITE" id="PS50011"/>
    </source>
</evidence>
<evidence type="ECO:0000256" key="2">
    <source>
        <dbReference type="ARBA" id="ARBA00023043"/>
    </source>
</evidence>
<dbReference type="SUPFAM" id="SSF56112">
    <property type="entry name" value="Protein kinase-like (PK-like)"/>
    <property type="match status" value="1"/>
</dbReference>
<feature type="region of interest" description="Disordered" evidence="5">
    <location>
        <begin position="837"/>
        <end position="873"/>
    </location>
</feature>
<dbReference type="InterPro" id="IPR000488">
    <property type="entry name" value="Death_dom"/>
</dbReference>
<keyword evidence="1" id="KW-0677">Repeat</keyword>
<dbReference type="Gene3D" id="1.10.510.10">
    <property type="entry name" value="Transferase(Phosphotransferase) domain 1"/>
    <property type="match status" value="1"/>
</dbReference>
<dbReference type="PROSITE" id="PS50297">
    <property type="entry name" value="ANK_REP_REGION"/>
    <property type="match status" value="6"/>
</dbReference>
<feature type="region of interest" description="Disordered" evidence="5">
    <location>
        <begin position="702"/>
        <end position="732"/>
    </location>
</feature>
<feature type="repeat" description="ANK" evidence="3">
    <location>
        <begin position="58"/>
        <end position="81"/>
    </location>
</feature>
<gene>
    <name evidence="8" type="ORF">GBAR_LOCUS24606</name>
</gene>
<keyword evidence="8" id="KW-0808">Transferase</keyword>
<dbReference type="PROSITE" id="PS50088">
    <property type="entry name" value="ANK_REPEAT"/>
    <property type="match status" value="6"/>
</dbReference>
<dbReference type="EMBL" id="CASHTH010003388">
    <property type="protein sequence ID" value="CAI8044357.1"/>
    <property type="molecule type" value="Genomic_DNA"/>
</dbReference>
<keyword evidence="4" id="KW-0067">ATP-binding</keyword>
<dbReference type="InterPro" id="IPR008266">
    <property type="entry name" value="Tyr_kinase_AS"/>
</dbReference>
<feature type="repeat" description="ANK" evidence="3">
    <location>
        <begin position="92"/>
        <end position="114"/>
    </location>
</feature>
<keyword evidence="4" id="KW-0547">Nucleotide-binding</keyword>
<accession>A0AA35TAN9</accession>
<dbReference type="InterPro" id="IPR002110">
    <property type="entry name" value="Ankyrin_rpt"/>
</dbReference>
<dbReference type="PROSITE" id="PS50011">
    <property type="entry name" value="PROTEIN_KINASE_DOM"/>
    <property type="match status" value="1"/>
</dbReference>
<dbReference type="GO" id="GO:0045087">
    <property type="term" value="P:innate immune response"/>
    <property type="evidence" value="ECO:0007669"/>
    <property type="project" value="UniProtKB-ARBA"/>
</dbReference>
<organism evidence="8 9">
    <name type="scientific">Geodia barretti</name>
    <name type="common">Barrett's horny sponge</name>
    <dbReference type="NCBI Taxonomy" id="519541"/>
    <lineage>
        <taxon>Eukaryota</taxon>
        <taxon>Metazoa</taxon>
        <taxon>Porifera</taxon>
        <taxon>Demospongiae</taxon>
        <taxon>Heteroscleromorpha</taxon>
        <taxon>Tetractinellida</taxon>
        <taxon>Astrophorina</taxon>
        <taxon>Geodiidae</taxon>
        <taxon>Geodia</taxon>
    </lineage>
</organism>
<feature type="domain" description="Protein kinase" evidence="6">
    <location>
        <begin position="422"/>
        <end position="698"/>
    </location>
</feature>
<evidence type="ECO:0000256" key="4">
    <source>
        <dbReference type="PROSITE-ProRule" id="PRU10141"/>
    </source>
</evidence>
<dbReference type="PROSITE" id="PS00107">
    <property type="entry name" value="PROTEIN_KINASE_ATP"/>
    <property type="match status" value="1"/>
</dbReference>